<dbReference type="RefSeq" id="WP_289824814.1">
    <property type="nucleotide sequence ID" value="NZ_JAUEIE010000002.1"/>
</dbReference>
<evidence type="ECO:0000313" key="5">
    <source>
        <dbReference type="Proteomes" id="UP001168478"/>
    </source>
</evidence>
<proteinExistence type="predicted"/>
<dbReference type="EMBL" id="JAUEIF010000002">
    <property type="protein sequence ID" value="MDN0024429.1"/>
    <property type="molecule type" value="Genomic_DNA"/>
</dbReference>
<dbReference type="Proteomes" id="UP001168478">
    <property type="component" value="Unassembled WGS sequence"/>
</dbReference>
<evidence type="ECO:0000313" key="3">
    <source>
        <dbReference type="EMBL" id="MDN0024429.1"/>
    </source>
</evidence>
<keyword evidence="3" id="KW-0378">Hydrolase</keyword>
<evidence type="ECO:0000259" key="1">
    <source>
        <dbReference type="Pfam" id="PF13672"/>
    </source>
</evidence>
<reference evidence="3" key="2">
    <citation type="submission" date="2023-08" db="EMBL/GenBank/DDBJ databases">
        <title>Identification and characterization of horizontal gene transfer across gut microbiota members of farm animals based on homology search.</title>
        <authorList>
            <person name="Schwarzerova J."/>
            <person name="Nykrynova M."/>
            <person name="Jureckova K."/>
            <person name="Cejkova D."/>
            <person name="Rychlik I."/>
        </authorList>
    </citation>
    <scope>NUCLEOTIDE SEQUENCE</scope>
    <source>
        <strain evidence="3">ET15</strain>
        <strain evidence="2">ET37</strain>
    </source>
</reference>
<gene>
    <name evidence="2" type="ORF">QVN81_03945</name>
    <name evidence="3" type="ORF">QVN84_02655</name>
</gene>
<comment type="caution">
    <text evidence="3">The sequence shown here is derived from an EMBL/GenBank/DDBJ whole genome shotgun (WGS) entry which is preliminary data.</text>
</comment>
<dbReference type="SUPFAM" id="SSF81606">
    <property type="entry name" value="PP2C-like"/>
    <property type="match status" value="1"/>
</dbReference>
<dbReference type="EMBL" id="JAUEIE010000002">
    <property type="protein sequence ID" value="MDN0022178.1"/>
    <property type="molecule type" value="Genomic_DNA"/>
</dbReference>
<reference evidence="3" key="1">
    <citation type="submission" date="2023-06" db="EMBL/GenBank/DDBJ databases">
        <authorList>
            <person name="Zeman M."/>
            <person name="Kubasova T."/>
            <person name="Jahodarova E."/>
            <person name="Nykrynova M."/>
            <person name="Rychlik I."/>
        </authorList>
    </citation>
    <scope>NUCLEOTIDE SEQUENCE</scope>
    <source>
        <strain evidence="3">ET15</strain>
        <strain evidence="2">ET37</strain>
    </source>
</reference>
<dbReference type="Pfam" id="PF13672">
    <property type="entry name" value="PP2C_2"/>
    <property type="match status" value="1"/>
</dbReference>
<dbReference type="EC" id="3.1.3.16" evidence="3"/>
<name>A0AAW7JEZ7_9BACT</name>
<evidence type="ECO:0000313" key="4">
    <source>
        <dbReference type="Proteomes" id="UP001167831"/>
    </source>
</evidence>
<sequence>MKHLHYSCQGESHVLTNKVCQDASFSEITENASVAIVCDGHGGARYFRSDVGAKIAVEATRSCVSAFVKEIDLKLFANKPFTQKQDITSEINAEIPTKETQTDMAFRQLFSSIIYSWHTKVEQHANETPLTDEERQNVEPHYIEDFENRIELEKTYGCTLMCHVRTPDYWFAFHIGDGKCIAFDEEGRWYEPVPWDNRCFLNKTTSLCDSSALDEFRYCYEGDGKFPFAIVLGSDGMDDSFGETENMANFYVQVLKLLANECQDNALQTIKDTLPQLSKMGSKDDMSVAIIYDDKILSDKVMRLISWQKNNVGDMIAKNNERILKLRDTISKLESKGLSSRKVMIDYQYAKTDLIRAFETKRKLAERWNKFSKELNGDDFSPWADEIGFGNTGMFESMDEGHN</sequence>
<evidence type="ECO:0000313" key="2">
    <source>
        <dbReference type="EMBL" id="MDN0022178.1"/>
    </source>
</evidence>
<keyword evidence="4" id="KW-1185">Reference proteome</keyword>
<dbReference type="GO" id="GO:0004722">
    <property type="term" value="F:protein serine/threonine phosphatase activity"/>
    <property type="evidence" value="ECO:0007669"/>
    <property type="project" value="UniProtKB-EC"/>
</dbReference>
<dbReference type="AlphaFoldDB" id="A0AAW7JEZ7"/>
<dbReference type="InterPro" id="IPR036457">
    <property type="entry name" value="PPM-type-like_dom_sf"/>
</dbReference>
<accession>A0AAW7JEZ7</accession>
<dbReference type="Proteomes" id="UP001167831">
    <property type="component" value="Unassembled WGS sequence"/>
</dbReference>
<organism evidence="3 5">
    <name type="scientific">Leyella lascolaii</name>
    <dbReference type="NCBI Taxonomy" id="1776379"/>
    <lineage>
        <taxon>Bacteria</taxon>
        <taxon>Pseudomonadati</taxon>
        <taxon>Bacteroidota</taxon>
        <taxon>Bacteroidia</taxon>
        <taxon>Bacteroidales</taxon>
        <taxon>Prevotellaceae</taxon>
        <taxon>Leyella</taxon>
    </lineage>
</organism>
<dbReference type="Gene3D" id="3.60.40.10">
    <property type="entry name" value="PPM-type phosphatase domain"/>
    <property type="match status" value="1"/>
</dbReference>
<feature type="domain" description="PPM-type phosphatase" evidence="1">
    <location>
        <begin position="10"/>
        <end position="268"/>
    </location>
</feature>
<dbReference type="InterPro" id="IPR001932">
    <property type="entry name" value="PPM-type_phosphatase-like_dom"/>
</dbReference>
<protein>
    <submittedName>
        <fullName evidence="3">PP2C family serine/threonine-protein phosphatase</fullName>
        <ecNumber evidence="3">3.1.3.16</ecNumber>
    </submittedName>
</protein>